<sequence>MKKGLLLACASFLIFSCSKKEEVASLNGVYKMDSQSIYAVSNDSLLQTGENHNQIKVYSDSHYIWINMAADSSANFGIGSYTAKGSDVVETNIFNSGGEEEAINYNLVIEKNEAGYVQKIPSMKNNGIDIKIEEKYSRMKEDAASEFDGLWKATSNYFVKGADTTRQNYPDYKMYNKGNFIWGVRALVDTVKKEYVRYVGTGTFTVDKDQIKEITNLTNIRGGVPESNLKIQNKTEDEFLQVINQADGRVRYTIYSKVK</sequence>
<dbReference type="EMBL" id="SACY01000004">
    <property type="protein sequence ID" value="RVU24120.1"/>
    <property type="molecule type" value="Genomic_DNA"/>
</dbReference>
<gene>
    <name evidence="1" type="ORF">EOJ36_09330</name>
</gene>
<dbReference type="PROSITE" id="PS51257">
    <property type="entry name" value="PROKAR_LIPOPROTEIN"/>
    <property type="match status" value="1"/>
</dbReference>
<comment type="caution">
    <text evidence="1">The sequence shown here is derived from an EMBL/GenBank/DDBJ whole genome shotgun (WGS) entry which is preliminary data.</text>
</comment>
<evidence type="ECO:0000313" key="1">
    <source>
        <dbReference type="EMBL" id="RVU24120.1"/>
    </source>
</evidence>
<reference evidence="1 2" key="1">
    <citation type="submission" date="2019-01" db="EMBL/GenBank/DDBJ databases">
        <authorList>
            <person name="Chen W.-M."/>
        </authorList>
    </citation>
    <scope>NUCLEOTIDE SEQUENCE [LARGE SCALE GENOMIC DNA]</scope>
    <source>
        <strain evidence="1 2">FSY-15</strain>
    </source>
</reference>
<dbReference type="RefSeq" id="WP_127804686.1">
    <property type="nucleotide sequence ID" value="NZ_SACY01000004.1"/>
</dbReference>
<name>A0A437PPC4_9BACT</name>
<accession>A0A437PPC4</accession>
<evidence type="ECO:0000313" key="2">
    <source>
        <dbReference type="Proteomes" id="UP000282832"/>
    </source>
</evidence>
<dbReference type="AlphaFoldDB" id="A0A437PPC4"/>
<proteinExistence type="predicted"/>
<dbReference type="OrthoDB" id="1441376at2"/>
<dbReference type="Proteomes" id="UP000282832">
    <property type="component" value="Unassembled WGS sequence"/>
</dbReference>
<keyword evidence="2" id="KW-1185">Reference proteome</keyword>
<organism evidence="1 2">
    <name type="scientific">Sandaracinomonas limnophila</name>
    <dbReference type="NCBI Taxonomy" id="1862386"/>
    <lineage>
        <taxon>Bacteria</taxon>
        <taxon>Pseudomonadati</taxon>
        <taxon>Bacteroidota</taxon>
        <taxon>Cytophagia</taxon>
        <taxon>Cytophagales</taxon>
        <taxon>Flectobacillaceae</taxon>
        <taxon>Sandaracinomonas</taxon>
    </lineage>
</organism>
<protein>
    <submittedName>
        <fullName evidence="1">Uncharacterized protein</fullName>
    </submittedName>
</protein>